<dbReference type="EMBL" id="LOTQ01000030">
    <property type="protein sequence ID" value="KVA04655.1"/>
    <property type="molecule type" value="Genomic_DNA"/>
</dbReference>
<sequence length="79" mass="8543">MTVSGELHDTDSSVAIETAAAETGGFRSRIHVVLESPGAVCDRTFCRSTVHATERDAALDALRIGMTWVEMKKSNTFTV</sequence>
<name>A0AAP1C6L7_9BURK</name>
<accession>A0AAP1C6L7</accession>
<evidence type="ECO:0000313" key="2">
    <source>
        <dbReference type="Proteomes" id="UP000056450"/>
    </source>
</evidence>
<protein>
    <submittedName>
        <fullName evidence="1">UDP-glucose 4-epimerase</fullName>
    </submittedName>
</protein>
<organism evidence="1 2">
    <name type="scientific">Burkholderia latens</name>
    <dbReference type="NCBI Taxonomy" id="488446"/>
    <lineage>
        <taxon>Bacteria</taxon>
        <taxon>Pseudomonadati</taxon>
        <taxon>Pseudomonadota</taxon>
        <taxon>Betaproteobacteria</taxon>
        <taxon>Burkholderiales</taxon>
        <taxon>Burkholderiaceae</taxon>
        <taxon>Burkholderia</taxon>
        <taxon>Burkholderia cepacia complex</taxon>
    </lineage>
</organism>
<reference evidence="1 2" key="1">
    <citation type="submission" date="2015-11" db="EMBL/GenBank/DDBJ databases">
        <title>Expanding the genomic diversity of Burkholderia species for the development of highly accurate diagnostics.</title>
        <authorList>
            <person name="Sahl J."/>
            <person name="Keim P."/>
            <person name="Wagner D."/>
        </authorList>
    </citation>
    <scope>NUCLEOTIDE SEQUENCE [LARGE SCALE GENOMIC DNA]</scope>
    <source>
        <strain evidence="1 2">RF32-BP12</strain>
    </source>
</reference>
<comment type="caution">
    <text evidence="1">The sequence shown here is derived from an EMBL/GenBank/DDBJ whole genome shotgun (WGS) entry which is preliminary data.</text>
</comment>
<dbReference type="AlphaFoldDB" id="A0AAP1C6L7"/>
<gene>
    <name evidence="1" type="ORF">WI41_21470</name>
</gene>
<evidence type="ECO:0000313" key="1">
    <source>
        <dbReference type="EMBL" id="KVA04655.1"/>
    </source>
</evidence>
<proteinExistence type="predicted"/>
<dbReference type="Proteomes" id="UP000056450">
    <property type="component" value="Unassembled WGS sequence"/>
</dbReference>
<dbReference type="RefSeq" id="WP_059546940.1">
    <property type="nucleotide sequence ID" value="NZ_LOTQ01000030.1"/>
</dbReference>